<feature type="domain" description="MCM C-terminal AAA(+) ATPase" evidence="16">
    <location>
        <begin position="347"/>
        <end position="540"/>
    </location>
</feature>
<evidence type="ECO:0000313" key="17">
    <source>
        <dbReference type="EMBL" id="OAO12488.1"/>
    </source>
</evidence>
<evidence type="ECO:0000256" key="12">
    <source>
        <dbReference type="ARBA" id="ARBA00042301"/>
    </source>
</evidence>
<dbReference type="PRINTS" id="PR01657">
    <property type="entry name" value="MCMFAMILY"/>
</dbReference>
<organism evidence="17 18">
    <name type="scientific">Blastocystis sp. subtype 1 (strain ATCC 50177 / NandII)</name>
    <dbReference type="NCBI Taxonomy" id="478820"/>
    <lineage>
        <taxon>Eukaryota</taxon>
        <taxon>Sar</taxon>
        <taxon>Stramenopiles</taxon>
        <taxon>Bigyra</taxon>
        <taxon>Opalozoa</taxon>
        <taxon>Opalinata</taxon>
        <taxon>Blastocystidae</taxon>
        <taxon>Blastocystis</taxon>
    </lineage>
</organism>
<dbReference type="GO" id="GO:0003697">
    <property type="term" value="F:single-stranded DNA binding"/>
    <property type="evidence" value="ECO:0007669"/>
    <property type="project" value="TreeGrafter"/>
</dbReference>
<dbReference type="GO" id="GO:0017116">
    <property type="term" value="F:single-stranded DNA helicase activity"/>
    <property type="evidence" value="ECO:0007669"/>
    <property type="project" value="TreeGrafter"/>
</dbReference>
<keyword evidence="9 14" id="KW-0238">DNA-binding</keyword>
<comment type="caution">
    <text evidence="17">The sequence shown here is derived from an EMBL/GenBank/DDBJ whole genome shotgun (WGS) entry which is preliminary data.</text>
</comment>
<dbReference type="OrthoDB" id="271325at2759"/>
<dbReference type="EC" id="3.6.4.12" evidence="3"/>
<dbReference type="InterPro" id="IPR003593">
    <property type="entry name" value="AAA+_ATPase"/>
</dbReference>
<evidence type="ECO:0000259" key="16">
    <source>
        <dbReference type="PROSITE" id="PS50051"/>
    </source>
</evidence>
<comment type="similarity">
    <text evidence="2 14">Belongs to the MCM family.</text>
</comment>
<evidence type="ECO:0000256" key="5">
    <source>
        <dbReference type="ARBA" id="ARBA00022763"/>
    </source>
</evidence>
<dbReference type="Pfam" id="PF00493">
    <property type="entry name" value="MCM"/>
    <property type="match status" value="1"/>
</dbReference>
<dbReference type="GO" id="GO:0042555">
    <property type="term" value="C:MCM complex"/>
    <property type="evidence" value="ECO:0007669"/>
    <property type="project" value="TreeGrafter"/>
</dbReference>
<dbReference type="EMBL" id="LXWW01000543">
    <property type="protein sequence ID" value="OAO12488.1"/>
    <property type="molecule type" value="Genomic_DNA"/>
</dbReference>
<dbReference type="InterPro" id="IPR018525">
    <property type="entry name" value="MCM_CS"/>
</dbReference>
<keyword evidence="8 14" id="KW-0067">ATP-binding</keyword>
<dbReference type="PROSITE" id="PS50051">
    <property type="entry name" value="MCM_2"/>
    <property type="match status" value="1"/>
</dbReference>
<dbReference type="PROSITE" id="PS00847">
    <property type="entry name" value="MCM_1"/>
    <property type="match status" value="1"/>
</dbReference>
<keyword evidence="18" id="KW-1185">Reference proteome</keyword>
<reference evidence="17 18" key="1">
    <citation type="submission" date="2016-05" db="EMBL/GenBank/DDBJ databases">
        <title>Nuclear genome of Blastocystis sp. subtype 1 NandII.</title>
        <authorList>
            <person name="Gentekaki E."/>
            <person name="Curtis B."/>
            <person name="Stairs C."/>
            <person name="Eme L."/>
            <person name="Herman E."/>
            <person name="Klimes V."/>
            <person name="Arias M.C."/>
            <person name="Elias M."/>
            <person name="Hilliou F."/>
            <person name="Klute M."/>
            <person name="Malik S.-B."/>
            <person name="Pightling A."/>
            <person name="Rachubinski R."/>
            <person name="Salas D."/>
            <person name="Schlacht A."/>
            <person name="Suga H."/>
            <person name="Archibald J."/>
            <person name="Ball S.G."/>
            <person name="Clark G."/>
            <person name="Dacks J."/>
            <person name="Van Der Giezen M."/>
            <person name="Tsaousis A."/>
            <person name="Roger A."/>
        </authorList>
    </citation>
    <scope>NUCLEOTIDE SEQUENCE [LARGE SCALE GENOMIC DNA]</scope>
    <source>
        <strain evidence="18">ATCC 50177 / NandII</strain>
    </source>
</reference>
<dbReference type="STRING" id="478820.A0A196S5Z3"/>
<dbReference type="GO" id="GO:0016787">
    <property type="term" value="F:hydrolase activity"/>
    <property type="evidence" value="ECO:0007669"/>
    <property type="project" value="UniProtKB-KW"/>
</dbReference>
<evidence type="ECO:0000256" key="11">
    <source>
        <dbReference type="ARBA" id="ARBA00023242"/>
    </source>
</evidence>
<dbReference type="InterPro" id="IPR058768">
    <property type="entry name" value="MCM9_N"/>
</dbReference>
<evidence type="ECO:0000313" key="18">
    <source>
        <dbReference type="Proteomes" id="UP000078348"/>
    </source>
</evidence>
<evidence type="ECO:0000256" key="7">
    <source>
        <dbReference type="ARBA" id="ARBA00022806"/>
    </source>
</evidence>
<dbReference type="Gene3D" id="3.40.50.300">
    <property type="entry name" value="P-loop containing nucleotide triphosphate hydrolases"/>
    <property type="match status" value="1"/>
</dbReference>
<dbReference type="InterPro" id="IPR033762">
    <property type="entry name" value="MCM_OB"/>
</dbReference>
<evidence type="ECO:0000256" key="1">
    <source>
        <dbReference type="ARBA" id="ARBA00004123"/>
    </source>
</evidence>
<keyword evidence="4 14" id="KW-0547">Nucleotide-binding</keyword>
<evidence type="ECO:0000256" key="14">
    <source>
        <dbReference type="RuleBase" id="RU004070"/>
    </source>
</evidence>
<evidence type="ECO:0000256" key="3">
    <source>
        <dbReference type="ARBA" id="ARBA00012551"/>
    </source>
</evidence>
<dbReference type="Pfam" id="PF17207">
    <property type="entry name" value="MCM_OB"/>
    <property type="match status" value="1"/>
</dbReference>
<keyword evidence="10" id="KW-0234">DNA repair</keyword>
<gene>
    <name evidence="17" type="ORF">AV274_5843</name>
</gene>
<evidence type="ECO:0000256" key="4">
    <source>
        <dbReference type="ARBA" id="ARBA00022741"/>
    </source>
</evidence>
<keyword evidence="11" id="KW-0539">Nucleus</keyword>
<protein>
    <recommendedName>
        <fullName evidence="3">DNA helicase</fullName>
        <ecNumber evidence="3">3.6.4.12</ecNumber>
    </recommendedName>
    <alternativeName>
        <fullName evidence="12">Minichromosome maintenance 9</fullName>
    </alternativeName>
</protein>
<dbReference type="InterPro" id="IPR012340">
    <property type="entry name" value="NA-bd_OB-fold"/>
</dbReference>
<dbReference type="InterPro" id="IPR031327">
    <property type="entry name" value="MCM"/>
</dbReference>
<keyword evidence="5" id="KW-0227">DNA damage</keyword>
<dbReference type="SUPFAM" id="SSF52540">
    <property type="entry name" value="P-loop containing nucleoside triphosphate hydrolases"/>
    <property type="match status" value="1"/>
</dbReference>
<evidence type="ECO:0000256" key="8">
    <source>
        <dbReference type="ARBA" id="ARBA00022840"/>
    </source>
</evidence>
<keyword evidence="7" id="KW-0347">Helicase</keyword>
<evidence type="ECO:0000256" key="15">
    <source>
        <dbReference type="SAM" id="MobiDB-lite"/>
    </source>
</evidence>
<dbReference type="Pfam" id="PF26066">
    <property type="entry name" value="MCM9_N"/>
    <property type="match status" value="1"/>
</dbReference>
<evidence type="ECO:0000256" key="10">
    <source>
        <dbReference type="ARBA" id="ARBA00023204"/>
    </source>
</evidence>
<dbReference type="PANTHER" id="PTHR11630">
    <property type="entry name" value="DNA REPLICATION LICENSING FACTOR MCM FAMILY MEMBER"/>
    <property type="match status" value="1"/>
</dbReference>
<feature type="region of interest" description="Disordered" evidence="15">
    <location>
        <begin position="806"/>
        <end position="827"/>
    </location>
</feature>
<dbReference type="SMART" id="SM00382">
    <property type="entry name" value="AAA"/>
    <property type="match status" value="1"/>
</dbReference>
<feature type="compositionally biased region" description="Polar residues" evidence="15">
    <location>
        <begin position="811"/>
        <end position="825"/>
    </location>
</feature>
<dbReference type="PANTHER" id="PTHR11630:SF48">
    <property type="entry name" value="DNA HELICASE MCM9"/>
    <property type="match status" value="1"/>
</dbReference>
<dbReference type="GO" id="GO:0006260">
    <property type="term" value="P:DNA replication"/>
    <property type="evidence" value="ECO:0007669"/>
    <property type="project" value="InterPro"/>
</dbReference>
<dbReference type="AlphaFoldDB" id="A0A196S5Z3"/>
<name>A0A196S5Z3_BLAHN</name>
<comment type="catalytic activity">
    <reaction evidence="13">
        <text>ATP + H2O = ADP + phosphate + H(+)</text>
        <dbReference type="Rhea" id="RHEA:13065"/>
        <dbReference type="ChEBI" id="CHEBI:15377"/>
        <dbReference type="ChEBI" id="CHEBI:15378"/>
        <dbReference type="ChEBI" id="CHEBI:30616"/>
        <dbReference type="ChEBI" id="CHEBI:43474"/>
        <dbReference type="ChEBI" id="CHEBI:456216"/>
        <dbReference type="EC" id="3.6.4.12"/>
    </reaction>
</comment>
<dbReference type="Pfam" id="PF17855">
    <property type="entry name" value="MCM_lid"/>
    <property type="match status" value="1"/>
</dbReference>
<dbReference type="GO" id="GO:0005634">
    <property type="term" value="C:nucleus"/>
    <property type="evidence" value="ECO:0007669"/>
    <property type="project" value="UniProtKB-SubCell"/>
</dbReference>
<dbReference type="GO" id="GO:0000724">
    <property type="term" value="P:double-strand break repair via homologous recombination"/>
    <property type="evidence" value="ECO:0007669"/>
    <property type="project" value="TreeGrafter"/>
</dbReference>
<comment type="subcellular location">
    <subcellularLocation>
        <location evidence="1">Nucleus</location>
    </subcellularLocation>
</comment>
<evidence type="ECO:0000256" key="9">
    <source>
        <dbReference type="ARBA" id="ARBA00023125"/>
    </source>
</evidence>
<dbReference type="InterPro" id="IPR041562">
    <property type="entry name" value="MCM_lid"/>
</dbReference>
<evidence type="ECO:0000256" key="2">
    <source>
        <dbReference type="ARBA" id="ARBA00008010"/>
    </source>
</evidence>
<dbReference type="InterPro" id="IPR001208">
    <property type="entry name" value="MCM_dom"/>
</dbReference>
<evidence type="ECO:0000256" key="6">
    <source>
        <dbReference type="ARBA" id="ARBA00022801"/>
    </source>
</evidence>
<accession>A0A196S5Z3</accession>
<dbReference type="InterPro" id="IPR027417">
    <property type="entry name" value="P-loop_NTPase"/>
</dbReference>
<dbReference type="Proteomes" id="UP000078348">
    <property type="component" value="Unassembled WGS sequence"/>
</dbReference>
<keyword evidence="6" id="KW-0378">Hydrolase</keyword>
<sequence length="956" mass="106868">MDSASGEWNLDHRETVRQFKNYLLSNCREELLKVMSDPDTTKHFGIHISVQELFSVNPALGNEILNRSLQTVSLMNATIVEAEETFLRSIEDEETRNHFILKKLCQCRFYNIPPVPEFHKPSVGMIRSDDLGHLVQFSGTVIRTGMIKMLEAEKEFECQNQRCRCRFVVHADIEQGGIMELPTKCPANGTQSKCKSTVFKPVEGAVKCCDYQEILVQERIQMLEVGTMPRSITIVLMDDLVDTCRVVFVWLFHAQAGDDVVITGVVRQKWRPLARDAKCDVNMIVVGLSIRLIGERDNDRFLTEELVKKYQLYWTHYYRQLERPFLGRNILVNSVCPNLYGLYLACPDSFPHVQVKLSLLLILIGGVSSTDPTKTPIRSQSHLLIVGDSSTGKSQLLLFASKLAMRSVMTSGLGTTSAGLTCSAVKDGNEWMLEAGALVLGDRGVCCVDEFNSIREHDRATIHEAMEQQRLSVAKAGIVTTLNTRTVVIATCNPRGKYDVSQDLSVNTSIASPLLSRFDLILLLLDNSNKNWDNRVVNHILNINVNLGDATILDYSKQYHTPLWSVEELKGYVLYVQRHYHPLLSPSAQLILTRYYQHVRTHNNSSAQATVRLLESLIRLAQAHARLMMRNEVMTMDAVVVVLLMEASVLGTGFLDINNLLYIDFPTDCEVEYLNLEGKVIQQLHLEDDVKPTDFRAFREVDVTAIPAEEETEEESRLFPEEVPESLNVGGHNDVVVGDSNAVARSDHENAIARSDHENAIARSDHENANEGDHNDVIVDGAQITSSTMNEEGMEMPQSLRQSPIKEASTTHEIQAEETSPNHTVASPVKSVPVEAKESQVALPVNPTPSQVIPLTDDDLLQLLEMEDMPPPPTPVQAKARADTDMSEIEAIFSTQTTVQEASVHTEEEAPLQNSLKEERFFFTQNATAPSKGTDASLLSLDDMSDILGDDMKSLL</sequence>
<dbReference type="GO" id="GO:0005524">
    <property type="term" value="F:ATP binding"/>
    <property type="evidence" value="ECO:0007669"/>
    <property type="project" value="UniProtKB-KW"/>
</dbReference>
<proteinExistence type="inferred from homology"/>
<evidence type="ECO:0000256" key="13">
    <source>
        <dbReference type="ARBA" id="ARBA00047995"/>
    </source>
</evidence>
<dbReference type="Gene3D" id="2.40.50.140">
    <property type="entry name" value="Nucleic acid-binding proteins"/>
    <property type="match status" value="1"/>
</dbReference>
<dbReference type="SMART" id="SM00350">
    <property type="entry name" value="MCM"/>
    <property type="match status" value="1"/>
</dbReference>
<dbReference type="SUPFAM" id="SSF50249">
    <property type="entry name" value="Nucleic acid-binding proteins"/>
    <property type="match status" value="1"/>
</dbReference>